<evidence type="ECO:0000256" key="5">
    <source>
        <dbReference type="ARBA" id="ARBA00023242"/>
    </source>
</evidence>
<evidence type="ECO:0000256" key="1">
    <source>
        <dbReference type="ARBA" id="ARBA00004604"/>
    </source>
</evidence>
<dbReference type="InterPro" id="IPR009668">
    <property type="entry name" value="RNA_pol-assoc_fac_A49-like"/>
</dbReference>
<evidence type="ECO:0000256" key="2">
    <source>
        <dbReference type="ARBA" id="ARBA00009430"/>
    </source>
</evidence>
<comment type="similarity">
    <text evidence="2">Belongs to the eukaryotic RPA49/POLR1E RNA polymerase subunit family.</text>
</comment>
<evidence type="ECO:0000313" key="6">
    <source>
        <dbReference type="EMBL" id="CDW30984.1"/>
    </source>
</evidence>
<sequence>MTKKATVESVSVQKIGSFGPLIAKFNHGALIEPTNIKSINLDVSNTNQFSEDERKLNFDLSLKTDKMIYSSEVSSVKSIKCTPSRKTYIAIRNKTTNKVRLIETNPIHLGPVVFARNSTNVFLNESVDALSTSKGMDRMALKKQLVNKFGQAKGQRFFQQADRMKVDEDAYIDKMALAAENVNLDSLNSEIVESNFELIPPINRKATLKEEVYNLKNMISLNEIEALEAIVKTFNEKYPTEAKLDAFFKENKISKLVESLYKQEKNGLGKASTLGIILYIQGALCFADLKDNYFRNGPIQSLPNYLPDFVRKNIYTQFVDDGKLTPMSRDKALCHAIVLALLSSDYRIEFKDLVSSVRVQVPK</sequence>
<dbReference type="OrthoDB" id="277398at2759"/>
<accession>A0A0K2TY95</accession>
<name>A0A0K2TY95_LEPSM</name>
<organism evidence="6">
    <name type="scientific">Lepeophtheirus salmonis</name>
    <name type="common">Salmon louse</name>
    <name type="synonym">Caligus salmonis</name>
    <dbReference type="NCBI Taxonomy" id="72036"/>
    <lineage>
        <taxon>Eukaryota</taxon>
        <taxon>Metazoa</taxon>
        <taxon>Ecdysozoa</taxon>
        <taxon>Arthropoda</taxon>
        <taxon>Crustacea</taxon>
        <taxon>Multicrustacea</taxon>
        <taxon>Hexanauplia</taxon>
        <taxon>Copepoda</taxon>
        <taxon>Siphonostomatoida</taxon>
        <taxon>Caligidae</taxon>
        <taxon>Lepeophtheirus</taxon>
    </lineage>
</organism>
<dbReference type="PANTHER" id="PTHR14440">
    <property type="entry name" value="DNA-DIRECTED RNA POLYMERASE I SUBUNIT RPA49"/>
    <property type="match status" value="1"/>
</dbReference>
<dbReference type="GO" id="GO:0005730">
    <property type="term" value="C:nucleolus"/>
    <property type="evidence" value="ECO:0007669"/>
    <property type="project" value="UniProtKB-SubCell"/>
</dbReference>
<dbReference type="EMBL" id="HACA01013623">
    <property type="protein sequence ID" value="CDW30984.1"/>
    <property type="molecule type" value="Transcribed_RNA"/>
</dbReference>
<evidence type="ECO:0000256" key="4">
    <source>
        <dbReference type="ARBA" id="ARBA00023163"/>
    </source>
</evidence>
<dbReference type="GO" id="GO:0003677">
    <property type="term" value="F:DNA binding"/>
    <property type="evidence" value="ECO:0007669"/>
    <property type="project" value="InterPro"/>
</dbReference>
<dbReference type="GO" id="GO:0000428">
    <property type="term" value="C:DNA-directed RNA polymerase complex"/>
    <property type="evidence" value="ECO:0007669"/>
    <property type="project" value="UniProtKB-KW"/>
</dbReference>
<proteinExistence type="inferred from homology"/>
<dbReference type="AlphaFoldDB" id="A0A0K2TY95"/>
<keyword evidence="3" id="KW-0240">DNA-directed RNA polymerase</keyword>
<evidence type="ECO:0000256" key="3">
    <source>
        <dbReference type="ARBA" id="ARBA00022478"/>
    </source>
</evidence>
<keyword evidence="5" id="KW-0539">Nucleus</keyword>
<comment type="subcellular location">
    <subcellularLocation>
        <location evidence="1">Nucleus</location>
        <location evidence="1">Nucleolus</location>
    </subcellularLocation>
</comment>
<reference evidence="6" key="1">
    <citation type="submission" date="2014-05" db="EMBL/GenBank/DDBJ databases">
        <authorList>
            <person name="Chronopoulou M."/>
        </authorList>
    </citation>
    <scope>NUCLEOTIDE SEQUENCE</scope>
    <source>
        <tissue evidence="6">Whole organism</tissue>
    </source>
</reference>
<dbReference type="Pfam" id="PF06870">
    <property type="entry name" value="RNA_pol_I_A49"/>
    <property type="match status" value="1"/>
</dbReference>
<dbReference type="GO" id="GO:0006351">
    <property type="term" value="P:DNA-templated transcription"/>
    <property type="evidence" value="ECO:0007669"/>
    <property type="project" value="InterPro"/>
</dbReference>
<keyword evidence="4" id="KW-0804">Transcription</keyword>
<protein>
    <submittedName>
        <fullName evidence="6">Putative LOC101743619 [Bombyx mori]</fullName>
    </submittedName>
</protein>